<dbReference type="InterPro" id="IPR036291">
    <property type="entry name" value="NAD(P)-bd_dom_sf"/>
</dbReference>
<dbReference type="EMBL" id="UOEI01000250">
    <property type="protein sequence ID" value="VAV99057.1"/>
    <property type="molecule type" value="Genomic_DNA"/>
</dbReference>
<dbReference type="PANTHER" id="PTHR11133">
    <property type="entry name" value="SACCHAROPINE DEHYDROGENASE"/>
    <property type="match status" value="1"/>
</dbReference>
<dbReference type="PANTHER" id="PTHR11133:SF22">
    <property type="entry name" value="ALPHA-AMINOADIPIC SEMIALDEHYDE SYNTHASE, MITOCHONDRIAL"/>
    <property type="match status" value="1"/>
</dbReference>
<dbReference type="SUPFAM" id="SSF51735">
    <property type="entry name" value="NAD(P)-binding Rossmann-fold domains"/>
    <property type="match status" value="1"/>
</dbReference>
<evidence type="ECO:0000256" key="1">
    <source>
        <dbReference type="ARBA" id="ARBA00023002"/>
    </source>
</evidence>
<dbReference type="Pfam" id="PF03435">
    <property type="entry name" value="Sacchrp_dh_NADP"/>
    <property type="match status" value="1"/>
</dbReference>
<feature type="non-terminal residue" evidence="4">
    <location>
        <position position="325"/>
    </location>
</feature>
<evidence type="ECO:0000259" key="3">
    <source>
        <dbReference type="Pfam" id="PF16653"/>
    </source>
</evidence>
<gene>
    <name evidence="4" type="ORF">MNBD_ACTINO01-2232</name>
</gene>
<evidence type="ECO:0000259" key="2">
    <source>
        <dbReference type="Pfam" id="PF03435"/>
    </source>
</evidence>
<dbReference type="GO" id="GO:0016491">
    <property type="term" value="F:oxidoreductase activity"/>
    <property type="evidence" value="ECO:0007669"/>
    <property type="project" value="UniProtKB-KW"/>
</dbReference>
<dbReference type="Pfam" id="PF16653">
    <property type="entry name" value="Sacchrp_dh_C"/>
    <property type="match status" value="1"/>
</dbReference>
<dbReference type="SUPFAM" id="SSF55347">
    <property type="entry name" value="Glyceraldehyde-3-phosphate dehydrogenase-like, C-terminal domain"/>
    <property type="match status" value="1"/>
</dbReference>
<dbReference type="Gene3D" id="3.40.50.720">
    <property type="entry name" value="NAD(P)-binding Rossmann-like Domain"/>
    <property type="match status" value="1"/>
</dbReference>
<dbReference type="Gene3D" id="3.30.360.10">
    <property type="entry name" value="Dihydrodipicolinate Reductase, domain 2"/>
    <property type="match status" value="1"/>
</dbReference>
<accession>A0A3B0S2P7</accession>
<protein>
    <recommendedName>
        <fullName evidence="5">Saccharopine dehydrogenase</fullName>
    </recommendedName>
</protein>
<reference evidence="4" key="1">
    <citation type="submission" date="2018-06" db="EMBL/GenBank/DDBJ databases">
        <authorList>
            <person name="Zhirakovskaya E."/>
        </authorList>
    </citation>
    <scope>NUCLEOTIDE SEQUENCE</scope>
</reference>
<organism evidence="4">
    <name type="scientific">hydrothermal vent metagenome</name>
    <dbReference type="NCBI Taxonomy" id="652676"/>
    <lineage>
        <taxon>unclassified sequences</taxon>
        <taxon>metagenomes</taxon>
        <taxon>ecological metagenomes</taxon>
    </lineage>
</organism>
<dbReference type="InterPro" id="IPR032095">
    <property type="entry name" value="Sacchrp_dh-like_C"/>
</dbReference>
<dbReference type="AlphaFoldDB" id="A0A3B0S2P7"/>
<sequence length="325" mass="34248">MALLVLGAGIVGSAAAWDLRRRGFDVIIADTDLAAAERSALAFGAVPVALDVADAKEVTAILEGVDLVISAVPYRYGFGVASAAVATGTHYLDFGGNPTVVAAQKGLHEEALEVGVMLVPDCGLAPGLANVLAEDLIASAGPGPIDSIQMRVGALPQDPVGALGYQLAFSPAGLINEYAEPCEIIDGGSYTTVEPLTRFEHVAWPNWGPLEAFSTAGGTSTMCRIHEGDVVSLEYKTLRYPGHGNAFRAMLELGLFDETPHLVEGTRMAPRALLVHALNRSLPRGEPDLVLVRVWREHNGVTATYQIQDRAHGAFSALARTTAFP</sequence>
<keyword evidence="1" id="KW-0560">Oxidoreductase</keyword>
<evidence type="ECO:0008006" key="5">
    <source>
        <dbReference type="Google" id="ProtNLM"/>
    </source>
</evidence>
<evidence type="ECO:0000313" key="4">
    <source>
        <dbReference type="EMBL" id="VAV99057.1"/>
    </source>
</evidence>
<feature type="domain" description="Saccharopine dehydrogenase-like C-terminal" evidence="3">
    <location>
        <begin position="123"/>
        <end position="325"/>
    </location>
</feature>
<dbReference type="InterPro" id="IPR005097">
    <property type="entry name" value="Sacchrp_dh_NADP-bd"/>
</dbReference>
<proteinExistence type="predicted"/>
<name>A0A3B0S2P7_9ZZZZ</name>
<dbReference type="InterPro" id="IPR051168">
    <property type="entry name" value="AASS"/>
</dbReference>
<feature type="domain" description="Saccharopine dehydrogenase NADP binding" evidence="2">
    <location>
        <begin position="4"/>
        <end position="119"/>
    </location>
</feature>